<evidence type="ECO:0000313" key="3">
    <source>
        <dbReference type="EMBL" id="GFH19344.1"/>
    </source>
</evidence>
<name>A0A699ZKL3_HAELA</name>
<protein>
    <submittedName>
        <fullName evidence="3">Uncharacterized protein</fullName>
    </submittedName>
</protein>
<proteinExistence type="predicted"/>
<evidence type="ECO:0000256" key="2">
    <source>
        <dbReference type="SAM" id="MobiDB-lite"/>
    </source>
</evidence>
<feature type="non-terminal residue" evidence="3">
    <location>
        <position position="1"/>
    </location>
</feature>
<gene>
    <name evidence="3" type="ORF">HaLaN_16279</name>
</gene>
<comment type="caution">
    <text evidence="3">The sequence shown here is derived from an EMBL/GenBank/DDBJ whole genome shotgun (WGS) entry which is preliminary data.</text>
</comment>
<dbReference type="Proteomes" id="UP000485058">
    <property type="component" value="Unassembled WGS sequence"/>
</dbReference>
<reference evidence="3 4" key="1">
    <citation type="submission" date="2020-02" db="EMBL/GenBank/DDBJ databases">
        <title>Draft genome sequence of Haematococcus lacustris strain NIES-144.</title>
        <authorList>
            <person name="Morimoto D."/>
            <person name="Nakagawa S."/>
            <person name="Yoshida T."/>
            <person name="Sawayama S."/>
        </authorList>
    </citation>
    <scope>NUCLEOTIDE SEQUENCE [LARGE SCALE GENOMIC DNA]</scope>
    <source>
        <strain evidence="3 4">NIES-144</strain>
    </source>
</reference>
<feature type="compositionally biased region" description="Polar residues" evidence="2">
    <location>
        <begin position="24"/>
        <end position="41"/>
    </location>
</feature>
<organism evidence="3 4">
    <name type="scientific">Haematococcus lacustris</name>
    <name type="common">Green alga</name>
    <name type="synonym">Haematococcus pluvialis</name>
    <dbReference type="NCBI Taxonomy" id="44745"/>
    <lineage>
        <taxon>Eukaryota</taxon>
        <taxon>Viridiplantae</taxon>
        <taxon>Chlorophyta</taxon>
        <taxon>core chlorophytes</taxon>
        <taxon>Chlorophyceae</taxon>
        <taxon>CS clade</taxon>
        <taxon>Chlamydomonadales</taxon>
        <taxon>Haematococcaceae</taxon>
        <taxon>Haematococcus</taxon>
    </lineage>
</organism>
<sequence length="207" mass="22007">MPDVEASKRSVASNNSSGYSNNSTQPVDPGQQQQNASSGHASQEELKQTGNPSSPEAGGVAIAEQGSGTRQPQQQLPPEKAESQATDRGQGQRSDAAEHVVNSDMRKAYNEMKRAYDDMRQLLKKSMDECVRLSDEVVKLEALNRAAQATAQESAAATKAAKREAAEAVQTASTARQEAAAAQLLASQLQLKLEEAEAQSRVVGLAE</sequence>
<feature type="compositionally biased region" description="Polar residues" evidence="2">
    <location>
        <begin position="83"/>
        <end position="93"/>
    </location>
</feature>
<keyword evidence="4" id="KW-1185">Reference proteome</keyword>
<accession>A0A699ZKL3</accession>
<dbReference type="EMBL" id="BLLF01001446">
    <property type="protein sequence ID" value="GFH19344.1"/>
    <property type="molecule type" value="Genomic_DNA"/>
</dbReference>
<dbReference type="AlphaFoldDB" id="A0A699ZKL3"/>
<feature type="compositionally biased region" description="Low complexity" evidence="2">
    <location>
        <begin position="10"/>
        <end position="23"/>
    </location>
</feature>
<evidence type="ECO:0000313" key="4">
    <source>
        <dbReference type="Proteomes" id="UP000485058"/>
    </source>
</evidence>
<feature type="coiled-coil region" evidence="1">
    <location>
        <begin position="105"/>
        <end position="143"/>
    </location>
</feature>
<keyword evidence="1" id="KW-0175">Coiled coil</keyword>
<feature type="compositionally biased region" description="Polar residues" evidence="2">
    <location>
        <begin position="66"/>
        <end position="76"/>
    </location>
</feature>
<evidence type="ECO:0000256" key="1">
    <source>
        <dbReference type="SAM" id="Coils"/>
    </source>
</evidence>
<feature type="region of interest" description="Disordered" evidence="2">
    <location>
        <begin position="1"/>
        <end position="105"/>
    </location>
</feature>